<evidence type="ECO:0000256" key="6">
    <source>
        <dbReference type="ARBA" id="ARBA00034617"/>
    </source>
</evidence>
<dbReference type="InterPro" id="IPR014016">
    <property type="entry name" value="UvrD-like_ATP-bd"/>
</dbReference>
<comment type="catalytic activity">
    <reaction evidence="8">
        <text>ATP + H2O = ADP + phosphate + H(+)</text>
        <dbReference type="Rhea" id="RHEA:13065"/>
        <dbReference type="ChEBI" id="CHEBI:15377"/>
        <dbReference type="ChEBI" id="CHEBI:15378"/>
        <dbReference type="ChEBI" id="CHEBI:30616"/>
        <dbReference type="ChEBI" id="CHEBI:43474"/>
        <dbReference type="ChEBI" id="CHEBI:456216"/>
        <dbReference type="EC" id="5.6.2.4"/>
    </reaction>
</comment>
<keyword evidence="2 9" id="KW-0378">Hydrolase</keyword>
<dbReference type="AlphaFoldDB" id="A0AAD5XII2"/>
<keyword evidence="4 9" id="KW-0067">ATP-binding</keyword>
<keyword evidence="3 9" id="KW-0347">Helicase</keyword>
<dbReference type="InterPro" id="IPR027417">
    <property type="entry name" value="P-loop_NTPase"/>
</dbReference>
<evidence type="ECO:0000256" key="7">
    <source>
        <dbReference type="ARBA" id="ARBA00034808"/>
    </source>
</evidence>
<gene>
    <name evidence="11" type="ORF">HK100_006689</name>
</gene>
<evidence type="ECO:0000313" key="12">
    <source>
        <dbReference type="Proteomes" id="UP001211907"/>
    </source>
</evidence>
<dbReference type="GO" id="GO:0000724">
    <property type="term" value="P:double-strand break repair via homologous recombination"/>
    <property type="evidence" value="ECO:0007669"/>
    <property type="project" value="TreeGrafter"/>
</dbReference>
<feature type="binding site" evidence="9">
    <location>
        <begin position="196"/>
        <end position="203"/>
    </location>
    <ligand>
        <name>ATP</name>
        <dbReference type="ChEBI" id="CHEBI:30616"/>
    </ligand>
</feature>
<keyword evidence="5" id="KW-0413">Isomerase</keyword>
<comment type="caution">
    <text evidence="11">The sequence shown here is derived from an EMBL/GenBank/DDBJ whole genome shotgun (WGS) entry which is preliminary data.</text>
</comment>
<dbReference type="Gene3D" id="3.40.50.300">
    <property type="entry name" value="P-loop containing nucleotide triphosphate hydrolases"/>
    <property type="match status" value="2"/>
</dbReference>
<evidence type="ECO:0000256" key="1">
    <source>
        <dbReference type="ARBA" id="ARBA00022741"/>
    </source>
</evidence>
<dbReference type="SUPFAM" id="SSF52540">
    <property type="entry name" value="P-loop containing nucleoside triphosphate hydrolases"/>
    <property type="match status" value="1"/>
</dbReference>
<dbReference type="PROSITE" id="PS51198">
    <property type="entry name" value="UVRD_HELICASE_ATP_BIND"/>
    <property type="match status" value="1"/>
</dbReference>
<evidence type="ECO:0000256" key="9">
    <source>
        <dbReference type="PROSITE-ProRule" id="PRU00560"/>
    </source>
</evidence>
<keyword evidence="12" id="KW-1185">Reference proteome</keyword>
<evidence type="ECO:0000256" key="3">
    <source>
        <dbReference type="ARBA" id="ARBA00022806"/>
    </source>
</evidence>
<accession>A0AAD5XII2</accession>
<dbReference type="Pfam" id="PF00580">
    <property type="entry name" value="UvrD-helicase"/>
    <property type="match status" value="1"/>
</dbReference>
<evidence type="ECO:0000256" key="4">
    <source>
        <dbReference type="ARBA" id="ARBA00022840"/>
    </source>
</evidence>
<comment type="catalytic activity">
    <reaction evidence="6">
        <text>Couples ATP hydrolysis with the unwinding of duplex DNA by translocating in the 3'-5' direction.</text>
        <dbReference type="EC" id="5.6.2.4"/>
    </reaction>
</comment>
<dbReference type="Pfam" id="PF13361">
    <property type="entry name" value="UvrD_C"/>
    <property type="match status" value="1"/>
</dbReference>
<dbReference type="GO" id="GO:0016787">
    <property type="term" value="F:hydrolase activity"/>
    <property type="evidence" value="ECO:0007669"/>
    <property type="project" value="UniProtKB-UniRule"/>
</dbReference>
<dbReference type="Proteomes" id="UP001211907">
    <property type="component" value="Unassembled WGS sequence"/>
</dbReference>
<dbReference type="PANTHER" id="PTHR11070">
    <property type="entry name" value="UVRD / RECB / PCRA DNA HELICASE FAMILY MEMBER"/>
    <property type="match status" value="1"/>
</dbReference>
<dbReference type="InterPro" id="IPR014017">
    <property type="entry name" value="DNA_helicase_UvrD-like_C"/>
</dbReference>
<keyword evidence="1 9" id="KW-0547">Nucleotide-binding</keyword>
<dbReference type="PANTHER" id="PTHR11070:SF30">
    <property type="entry name" value="F-BOX DNA HELICASE 1"/>
    <property type="match status" value="1"/>
</dbReference>
<evidence type="ECO:0000256" key="5">
    <source>
        <dbReference type="ARBA" id="ARBA00023235"/>
    </source>
</evidence>
<sequence length="795" mass="89431">MSLKRKCAAKADQDSYFVDDDDIFVYDNFLIESASASVPTSVPPQSITATAVPMPKSKPKPKQSSIIFIDDSSDHDIIFVGEKQKQTVAKTPCKAKNLSLQKKTAKKKTKIRMASDKKIIDVDSPTIAPKTNTSSAPGPLYITSIVEENNFAPIVHIDSGISLPLTVPPTPEQDQIVAFGRSLPSYGTGKVCRIVAGAGTGKTTTLCLLAQALADRGHQILYIVFNKAAQSDAESRFRNLGSRVVCRTMHAAALRYLALPHPDFKIVPVDDAVVKTAIETQYKSHVFAWIDTNWQPPAGDPKTRAKARENLAKLVLFYIFKTLESWYRGVEKPEKLRDKWLTYYPAKLKHQRLGFSPGTFYVDTALEIWAKMWGGNFPINHDSYLKYAQLGFMRFPVNITTILMDESQDATACQLDLFVTQPVKMSNSETLKNVFMVGDPAQSIYYFRGARPKELAQIHTKLDTPVIDFNLTRSFRFGVNVAHTANILLWIKSKSPQSKDFNPYVLVGGNTIPGTIVDSLQELPYPHTIIARSGVQLISKGIEAMVKFAQRKTRKETMEAEGGVNVDPTLPQAATIKIAINGNPIDYKTKLNDARDVFRLYKGERPKNAKFLQYENFQEFEQDVQDREMTEMVMILSLIDHYEDDLLAVITQFEEDILKKGHSVENANVILSTAHQAKGLEFDNVEVCDDFIELKTMEIPPDTKRPTFGETTQLTHLKKLRMQFSLNGWGDDLNLWYVAVTRTKKLLKLPDKWWKLVSLMENVQKGIVENNQDATVLEAFKNLFDTFALYLSGIF</sequence>
<feature type="domain" description="UvrD-like helicase ATP-binding" evidence="10">
    <location>
        <begin position="175"/>
        <end position="478"/>
    </location>
</feature>
<name>A0AAD5XII2_9FUNG</name>
<evidence type="ECO:0000259" key="10">
    <source>
        <dbReference type="PROSITE" id="PS51198"/>
    </source>
</evidence>
<reference evidence="11" key="1">
    <citation type="submission" date="2020-05" db="EMBL/GenBank/DDBJ databases">
        <title>Phylogenomic resolution of chytrid fungi.</title>
        <authorList>
            <person name="Stajich J.E."/>
            <person name="Amses K."/>
            <person name="Simmons R."/>
            <person name="Seto K."/>
            <person name="Myers J."/>
            <person name="Bonds A."/>
            <person name="Quandt C.A."/>
            <person name="Barry K."/>
            <person name="Liu P."/>
            <person name="Grigoriev I."/>
            <person name="Longcore J.E."/>
            <person name="James T.Y."/>
        </authorList>
    </citation>
    <scope>NUCLEOTIDE SEQUENCE</scope>
    <source>
        <strain evidence="11">JEL0513</strain>
    </source>
</reference>
<dbReference type="InterPro" id="IPR000212">
    <property type="entry name" value="DNA_helicase_UvrD/REP"/>
</dbReference>
<dbReference type="GO" id="GO:0031297">
    <property type="term" value="P:replication fork processing"/>
    <property type="evidence" value="ECO:0007669"/>
    <property type="project" value="TreeGrafter"/>
</dbReference>
<evidence type="ECO:0000313" key="11">
    <source>
        <dbReference type="EMBL" id="KAJ3131177.1"/>
    </source>
</evidence>
<dbReference type="GO" id="GO:0003677">
    <property type="term" value="F:DNA binding"/>
    <property type="evidence" value="ECO:0007669"/>
    <property type="project" value="InterPro"/>
</dbReference>
<proteinExistence type="predicted"/>
<evidence type="ECO:0000256" key="8">
    <source>
        <dbReference type="ARBA" id="ARBA00048988"/>
    </source>
</evidence>
<protein>
    <recommendedName>
        <fullName evidence="7">DNA 3'-5' helicase</fullName>
        <ecNumber evidence="7">5.6.2.4</ecNumber>
    </recommendedName>
</protein>
<dbReference type="EC" id="5.6.2.4" evidence="7"/>
<dbReference type="GO" id="GO:0043138">
    <property type="term" value="F:3'-5' DNA helicase activity"/>
    <property type="evidence" value="ECO:0007669"/>
    <property type="project" value="UniProtKB-EC"/>
</dbReference>
<evidence type="ECO:0000256" key="2">
    <source>
        <dbReference type="ARBA" id="ARBA00022801"/>
    </source>
</evidence>
<dbReference type="GO" id="GO:0005524">
    <property type="term" value="F:ATP binding"/>
    <property type="evidence" value="ECO:0007669"/>
    <property type="project" value="UniProtKB-UniRule"/>
</dbReference>
<organism evidence="11 12">
    <name type="scientific">Physocladia obscura</name>
    <dbReference type="NCBI Taxonomy" id="109957"/>
    <lineage>
        <taxon>Eukaryota</taxon>
        <taxon>Fungi</taxon>
        <taxon>Fungi incertae sedis</taxon>
        <taxon>Chytridiomycota</taxon>
        <taxon>Chytridiomycota incertae sedis</taxon>
        <taxon>Chytridiomycetes</taxon>
        <taxon>Chytridiales</taxon>
        <taxon>Chytriomycetaceae</taxon>
        <taxon>Physocladia</taxon>
    </lineage>
</organism>
<dbReference type="GO" id="GO:0005634">
    <property type="term" value="C:nucleus"/>
    <property type="evidence" value="ECO:0007669"/>
    <property type="project" value="TreeGrafter"/>
</dbReference>
<dbReference type="EMBL" id="JADGJH010000311">
    <property type="protein sequence ID" value="KAJ3131177.1"/>
    <property type="molecule type" value="Genomic_DNA"/>
</dbReference>